<dbReference type="EMBL" id="VSSQ01008085">
    <property type="protein sequence ID" value="MPM37848.1"/>
    <property type="molecule type" value="Genomic_DNA"/>
</dbReference>
<accession>A0A644ZC41</accession>
<dbReference type="PANTHER" id="PTHR46797">
    <property type="entry name" value="HTH-TYPE TRANSCRIPTIONAL REGULATOR"/>
    <property type="match status" value="1"/>
</dbReference>
<dbReference type="InterPro" id="IPR001387">
    <property type="entry name" value="Cro/C1-type_HTH"/>
</dbReference>
<proteinExistence type="predicted"/>
<comment type="caution">
    <text evidence="4">The sequence shown here is derived from an EMBL/GenBank/DDBJ whole genome shotgun (WGS) entry which is preliminary data.</text>
</comment>
<feature type="region of interest" description="Disordered" evidence="2">
    <location>
        <begin position="111"/>
        <end position="134"/>
    </location>
</feature>
<dbReference type="AlphaFoldDB" id="A0A644ZC41"/>
<dbReference type="SUPFAM" id="SSF47413">
    <property type="entry name" value="lambda repressor-like DNA-binding domains"/>
    <property type="match status" value="1"/>
</dbReference>
<dbReference type="Gene3D" id="1.10.260.40">
    <property type="entry name" value="lambda repressor-like DNA-binding domains"/>
    <property type="match status" value="1"/>
</dbReference>
<reference evidence="4" key="1">
    <citation type="submission" date="2019-08" db="EMBL/GenBank/DDBJ databases">
        <authorList>
            <person name="Kucharzyk K."/>
            <person name="Murdoch R.W."/>
            <person name="Higgins S."/>
            <person name="Loffler F."/>
        </authorList>
    </citation>
    <scope>NUCLEOTIDE SEQUENCE</scope>
</reference>
<evidence type="ECO:0000256" key="2">
    <source>
        <dbReference type="SAM" id="MobiDB-lite"/>
    </source>
</evidence>
<dbReference type="PANTHER" id="PTHR46797:SF1">
    <property type="entry name" value="METHYLPHOSPHONATE SYNTHASE"/>
    <property type="match status" value="1"/>
</dbReference>
<dbReference type="CDD" id="cd00093">
    <property type="entry name" value="HTH_XRE"/>
    <property type="match status" value="1"/>
</dbReference>
<protein>
    <recommendedName>
        <fullName evidence="3">HTH cro/C1-type domain-containing protein</fullName>
    </recommendedName>
</protein>
<organism evidence="4">
    <name type="scientific">bioreactor metagenome</name>
    <dbReference type="NCBI Taxonomy" id="1076179"/>
    <lineage>
        <taxon>unclassified sequences</taxon>
        <taxon>metagenomes</taxon>
        <taxon>ecological metagenomes</taxon>
    </lineage>
</organism>
<name>A0A644ZC41_9ZZZZ</name>
<evidence type="ECO:0000259" key="3">
    <source>
        <dbReference type="PROSITE" id="PS50943"/>
    </source>
</evidence>
<dbReference type="Pfam" id="PF01381">
    <property type="entry name" value="HTH_3"/>
    <property type="match status" value="1"/>
</dbReference>
<gene>
    <name evidence="4" type="ORF">SDC9_84467</name>
</gene>
<dbReference type="GO" id="GO:0003677">
    <property type="term" value="F:DNA binding"/>
    <property type="evidence" value="ECO:0007669"/>
    <property type="project" value="UniProtKB-KW"/>
</dbReference>
<sequence length="134" mass="14728">MEQFPDDWQELAKRYKALGTIEKAATALGLKQSTARQRLVRMGVERNAKGPSSWRVVLTGSQCREKRLERGLTQPVLAEMANVTVATISNFENGKRTPRVESQERIASALGLASPDALSHDPNTVLQGDGITRP</sequence>
<dbReference type="PROSITE" id="PS50943">
    <property type="entry name" value="HTH_CROC1"/>
    <property type="match status" value="1"/>
</dbReference>
<dbReference type="GO" id="GO:0005829">
    <property type="term" value="C:cytosol"/>
    <property type="evidence" value="ECO:0007669"/>
    <property type="project" value="TreeGrafter"/>
</dbReference>
<dbReference type="SMART" id="SM00530">
    <property type="entry name" value="HTH_XRE"/>
    <property type="match status" value="1"/>
</dbReference>
<feature type="domain" description="HTH cro/C1-type" evidence="3">
    <location>
        <begin position="64"/>
        <end position="118"/>
    </location>
</feature>
<evidence type="ECO:0000256" key="1">
    <source>
        <dbReference type="ARBA" id="ARBA00023125"/>
    </source>
</evidence>
<dbReference type="InterPro" id="IPR010982">
    <property type="entry name" value="Lambda_DNA-bd_dom_sf"/>
</dbReference>
<keyword evidence="1" id="KW-0238">DNA-binding</keyword>
<dbReference type="InterPro" id="IPR050807">
    <property type="entry name" value="TransReg_Diox_bact_type"/>
</dbReference>
<evidence type="ECO:0000313" key="4">
    <source>
        <dbReference type="EMBL" id="MPM37848.1"/>
    </source>
</evidence>
<dbReference type="GO" id="GO:0003700">
    <property type="term" value="F:DNA-binding transcription factor activity"/>
    <property type="evidence" value="ECO:0007669"/>
    <property type="project" value="TreeGrafter"/>
</dbReference>